<dbReference type="Proteomes" id="UP000026960">
    <property type="component" value="Chromosome 5"/>
</dbReference>
<organism evidence="2">
    <name type="scientific">Oryza barthii</name>
    <dbReference type="NCBI Taxonomy" id="65489"/>
    <lineage>
        <taxon>Eukaryota</taxon>
        <taxon>Viridiplantae</taxon>
        <taxon>Streptophyta</taxon>
        <taxon>Embryophyta</taxon>
        <taxon>Tracheophyta</taxon>
        <taxon>Spermatophyta</taxon>
        <taxon>Magnoliopsida</taxon>
        <taxon>Liliopsida</taxon>
        <taxon>Poales</taxon>
        <taxon>Poaceae</taxon>
        <taxon>BOP clade</taxon>
        <taxon>Oryzoideae</taxon>
        <taxon>Oryzeae</taxon>
        <taxon>Oryzinae</taxon>
        <taxon>Oryza</taxon>
    </lineage>
</organism>
<evidence type="ECO:0000259" key="1">
    <source>
        <dbReference type="Pfam" id="PF04043"/>
    </source>
</evidence>
<dbReference type="HOGENOM" id="CLU_2577633_0_0_1"/>
<name>A0A0D3G4B9_9ORYZ</name>
<dbReference type="Gramene" id="OBART05G06650.1">
    <property type="protein sequence ID" value="OBART05G06650.1"/>
    <property type="gene ID" value="OBART05G06650"/>
</dbReference>
<feature type="domain" description="Pectinesterase inhibitor" evidence="1">
    <location>
        <begin position="6"/>
        <end position="65"/>
    </location>
</feature>
<dbReference type="InterPro" id="IPR035513">
    <property type="entry name" value="Invertase/methylesterase_inhib"/>
</dbReference>
<evidence type="ECO:0000313" key="2">
    <source>
        <dbReference type="EnsemblPlants" id="OBART05G06650.1"/>
    </source>
</evidence>
<dbReference type="STRING" id="65489.A0A0D3G4B9"/>
<reference evidence="2" key="2">
    <citation type="submission" date="2015-03" db="UniProtKB">
        <authorList>
            <consortium name="EnsemblPlants"/>
        </authorList>
    </citation>
    <scope>IDENTIFICATION</scope>
</reference>
<dbReference type="InterPro" id="IPR006501">
    <property type="entry name" value="Pectinesterase_inhib_dom"/>
</dbReference>
<sequence length="81" mass="8648">MGTSVGALQNCKELLGCAIDNLNTSFHKLGGFDMTNFNKAVDDLRTWLSATLTYQGTCLDGFLNTTTAMPPPRCATALNSS</sequence>
<dbReference type="Gene3D" id="1.20.140.40">
    <property type="entry name" value="Invertase/pectin methylesterase inhibitor family protein"/>
    <property type="match status" value="1"/>
</dbReference>
<dbReference type="PaxDb" id="65489-OBART05G06650.1"/>
<reference evidence="2" key="1">
    <citation type="journal article" date="2009" name="Rice">
        <title>De Novo Next Generation Sequencing of Plant Genomes.</title>
        <authorList>
            <person name="Rounsley S."/>
            <person name="Marri P.R."/>
            <person name="Yu Y."/>
            <person name="He R."/>
            <person name="Sisneros N."/>
            <person name="Goicoechea J.L."/>
            <person name="Lee S.J."/>
            <person name="Angelova A."/>
            <person name="Kudrna D."/>
            <person name="Luo M."/>
            <person name="Affourtit J."/>
            <person name="Desany B."/>
            <person name="Knight J."/>
            <person name="Niazi F."/>
            <person name="Egholm M."/>
            <person name="Wing R.A."/>
        </authorList>
    </citation>
    <scope>NUCLEOTIDE SEQUENCE [LARGE SCALE GENOMIC DNA]</scope>
    <source>
        <strain evidence="2">cv. IRGC 105608</strain>
    </source>
</reference>
<accession>A0A0D3G4B9</accession>
<dbReference type="SUPFAM" id="SSF101148">
    <property type="entry name" value="Plant invertase/pectin methylesterase inhibitor"/>
    <property type="match status" value="1"/>
</dbReference>
<dbReference type="CDD" id="cd15798">
    <property type="entry name" value="PMEI-like_3"/>
    <property type="match status" value="1"/>
</dbReference>
<dbReference type="Pfam" id="PF04043">
    <property type="entry name" value="PMEI"/>
    <property type="match status" value="1"/>
</dbReference>
<dbReference type="NCBIfam" id="TIGR01614">
    <property type="entry name" value="PME_inhib"/>
    <property type="match status" value="1"/>
</dbReference>
<keyword evidence="3" id="KW-1185">Reference proteome</keyword>
<evidence type="ECO:0000313" key="3">
    <source>
        <dbReference type="Proteomes" id="UP000026960"/>
    </source>
</evidence>
<protein>
    <recommendedName>
        <fullName evidence="1">Pectinesterase inhibitor domain-containing protein</fullName>
    </recommendedName>
</protein>
<proteinExistence type="predicted"/>
<dbReference type="EnsemblPlants" id="OBART05G06650.1">
    <property type="protein sequence ID" value="OBART05G06650.1"/>
    <property type="gene ID" value="OBART05G06650"/>
</dbReference>
<dbReference type="GO" id="GO:0004857">
    <property type="term" value="F:enzyme inhibitor activity"/>
    <property type="evidence" value="ECO:0007669"/>
    <property type="project" value="InterPro"/>
</dbReference>
<dbReference type="AlphaFoldDB" id="A0A0D3G4B9"/>